<gene>
    <name evidence="2" type="ORF">PXEA_LOCUS37225</name>
</gene>
<feature type="region of interest" description="Disordered" evidence="1">
    <location>
        <begin position="181"/>
        <end position="203"/>
    </location>
</feature>
<evidence type="ECO:0000256" key="1">
    <source>
        <dbReference type="SAM" id="MobiDB-lite"/>
    </source>
</evidence>
<dbReference type="EMBL" id="CAAALY010285172">
    <property type="protein sequence ID" value="VEL43785.1"/>
    <property type="molecule type" value="Genomic_DNA"/>
</dbReference>
<comment type="caution">
    <text evidence="2">The sequence shown here is derived from an EMBL/GenBank/DDBJ whole genome shotgun (WGS) entry which is preliminary data.</text>
</comment>
<feature type="non-terminal residue" evidence="2">
    <location>
        <position position="302"/>
    </location>
</feature>
<sequence>NVNATTSIGVNINFEANVYANANFNINFKVNVNATTSIGVNFNFDANVYANANVNVNFRVNVDFEVNVHFKCDANVYASANRKVTSNGDADCGSDVGFGALARGSSGTDRRADRTTQHLVTTGMTTESVVRAVEQTISRDHPTTCPDDNWSKMAPTCVGPALGETDTGRPVSDVHVADSRLAAEEEEDLPDETGSGDTLSKAGPSCVAGSYATGSRNSLLLEAVKSDLSTWKHAQSTIAGDSNFDLSEVRRRPIREHIHFSSSPRDDALTQVGTSPSTHMHTYIHTYIHSYTYTYIHTYIHT</sequence>
<accession>A0A448XSD0</accession>
<reference evidence="2" key="1">
    <citation type="submission" date="2018-11" db="EMBL/GenBank/DDBJ databases">
        <authorList>
            <consortium name="Pathogen Informatics"/>
        </authorList>
    </citation>
    <scope>NUCLEOTIDE SEQUENCE</scope>
</reference>
<dbReference type="Proteomes" id="UP000784294">
    <property type="component" value="Unassembled WGS sequence"/>
</dbReference>
<evidence type="ECO:0000313" key="3">
    <source>
        <dbReference type="Proteomes" id="UP000784294"/>
    </source>
</evidence>
<dbReference type="AlphaFoldDB" id="A0A448XSD0"/>
<name>A0A448XSD0_9PLAT</name>
<keyword evidence="3" id="KW-1185">Reference proteome</keyword>
<organism evidence="2 3">
    <name type="scientific">Protopolystoma xenopodis</name>
    <dbReference type="NCBI Taxonomy" id="117903"/>
    <lineage>
        <taxon>Eukaryota</taxon>
        <taxon>Metazoa</taxon>
        <taxon>Spiralia</taxon>
        <taxon>Lophotrochozoa</taxon>
        <taxon>Platyhelminthes</taxon>
        <taxon>Monogenea</taxon>
        <taxon>Polyopisthocotylea</taxon>
        <taxon>Polystomatidea</taxon>
        <taxon>Polystomatidae</taxon>
        <taxon>Protopolystoma</taxon>
    </lineage>
</organism>
<evidence type="ECO:0000313" key="2">
    <source>
        <dbReference type="EMBL" id="VEL43785.1"/>
    </source>
</evidence>
<proteinExistence type="predicted"/>
<protein>
    <submittedName>
        <fullName evidence="2">Uncharacterized protein</fullName>
    </submittedName>
</protein>